<dbReference type="PANTHER" id="PTHR30629">
    <property type="entry name" value="PROPHAGE INTEGRASE"/>
    <property type="match status" value="1"/>
</dbReference>
<keyword evidence="2" id="KW-0229">DNA integration</keyword>
<dbReference type="Gene3D" id="1.10.443.10">
    <property type="entry name" value="Intergrase catalytic core"/>
    <property type="match status" value="1"/>
</dbReference>
<comment type="caution">
    <text evidence="6">The sequence shown here is derived from an EMBL/GenBank/DDBJ whole genome shotgun (WGS) entry which is preliminary data.</text>
</comment>
<dbReference type="PROSITE" id="PS51898">
    <property type="entry name" value="TYR_RECOMBINASE"/>
    <property type="match status" value="1"/>
</dbReference>
<name>A0ABT5MUY3_9BURK</name>
<evidence type="ECO:0000313" key="6">
    <source>
        <dbReference type="EMBL" id="MDD0837854.1"/>
    </source>
</evidence>
<dbReference type="InterPro" id="IPR011010">
    <property type="entry name" value="DNA_brk_join_enz"/>
</dbReference>
<dbReference type="Gene3D" id="1.10.150.130">
    <property type="match status" value="1"/>
</dbReference>
<evidence type="ECO:0000256" key="3">
    <source>
        <dbReference type="ARBA" id="ARBA00023125"/>
    </source>
</evidence>
<dbReference type="PANTHER" id="PTHR30629:SF2">
    <property type="entry name" value="PROPHAGE INTEGRASE INTS-RELATED"/>
    <property type="match status" value="1"/>
</dbReference>
<evidence type="ECO:0000256" key="2">
    <source>
        <dbReference type="ARBA" id="ARBA00022908"/>
    </source>
</evidence>
<dbReference type="InterPro" id="IPR013762">
    <property type="entry name" value="Integrase-like_cat_sf"/>
</dbReference>
<dbReference type="EMBL" id="JAQSIP010000002">
    <property type="protein sequence ID" value="MDD0837854.1"/>
    <property type="molecule type" value="Genomic_DNA"/>
</dbReference>
<evidence type="ECO:0000256" key="4">
    <source>
        <dbReference type="ARBA" id="ARBA00023172"/>
    </source>
</evidence>
<dbReference type="InterPro" id="IPR002104">
    <property type="entry name" value="Integrase_catalytic"/>
</dbReference>
<dbReference type="InterPro" id="IPR038488">
    <property type="entry name" value="Integrase_DNA-bd_sf"/>
</dbReference>
<dbReference type="InterPro" id="IPR010998">
    <property type="entry name" value="Integrase_recombinase_N"/>
</dbReference>
<keyword evidence="4" id="KW-0233">DNA recombination</keyword>
<reference evidence="6 7" key="1">
    <citation type="submission" date="2023-02" db="EMBL/GenBank/DDBJ databases">
        <title>Bacterial whole genomic sequence of Curvibacter sp. HBC61.</title>
        <authorList>
            <person name="Le V."/>
            <person name="Ko S.-R."/>
            <person name="Ahn C.-Y."/>
            <person name="Oh H.-M."/>
        </authorList>
    </citation>
    <scope>NUCLEOTIDE SEQUENCE [LARGE SCALE GENOMIC DNA]</scope>
    <source>
        <strain evidence="6 7">HBC61</strain>
    </source>
</reference>
<dbReference type="Pfam" id="PF13356">
    <property type="entry name" value="Arm-DNA-bind_3"/>
    <property type="match status" value="1"/>
</dbReference>
<protein>
    <submittedName>
        <fullName evidence="6">Tyrosine-type recombinase/integrase</fullName>
    </submittedName>
</protein>
<dbReference type="SUPFAM" id="SSF56349">
    <property type="entry name" value="DNA breaking-rejoining enzymes"/>
    <property type="match status" value="1"/>
</dbReference>
<dbReference type="Gene3D" id="3.30.160.390">
    <property type="entry name" value="Integrase, DNA-binding domain"/>
    <property type="match status" value="1"/>
</dbReference>
<feature type="domain" description="Tyr recombinase" evidence="5">
    <location>
        <begin position="215"/>
        <end position="414"/>
    </location>
</feature>
<dbReference type="Proteomes" id="UP001528673">
    <property type="component" value="Unassembled WGS sequence"/>
</dbReference>
<dbReference type="Pfam" id="PF00589">
    <property type="entry name" value="Phage_integrase"/>
    <property type="match status" value="1"/>
</dbReference>
<keyword evidence="7" id="KW-1185">Reference proteome</keyword>
<dbReference type="InterPro" id="IPR050808">
    <property type="entry name" value="Phage_Integrase"/>
</dbReference>
<gene>
    <name evidence="6" type="ORF">PSQ40_04650</name>
</gene>
<sequence>MHFDARAAKQLAPGQSIVYEDPKGLRLVATEAKRSWIYRFKSPLDGKMRQVKIGEWPAVPWAAAVAKWQELKNLRDSGTDPALTKKERRRAVAAEHLERTTTVLKVVETYAKNYLANNREPKGARAVESRLRNAVAGFASEPAASVTRKMVFDLMSDLSDRPVLAKSVKTELAAAWDLALDAEMLPSETPNWWRQVKGPKLKSKGAKRDGIHKGTAKRVLSDEEVGILLREDLALLSENARDVMLMYLWTCCRGAEIVQINKAQIREEASGWWWNFPKHLGKNRHRSAAVDLRVPLFGGALEVVQRRLKTASQAGYLFPSEGRLPHITQNSIQSQTNFRQAYSPLKPEVKRTRFQVNNWSPHDLRRTGRTMLAAMGCPAEIAEAILGHVQPGIVGTYNLYQYDTEKRHWLGKLSEKLEALRA</sequence>
<keyword evidence="3" id="KW-0238">DNA-binding</keyword>
<evidence type="ECO:0000313" key="7">
    <source>
        <dbReference type="Proteomes" id="UP001528673"/>
    </source>
</evidence>
<dbReference type="RefSeq" id="WP_273949153.1">
    <property type="nucleotide sequence ID" value="NZ_JAQSIP010000002.1"/>
</dbReference>
<evidence type="ECO:0000259" key="5">
    <source>
        <dbReference type="PROSITE" id="PS51898"/>
    </source>
</evidence>
<evidence type="ECO:0000256" key="1">
    <source>
        <dbReference type="ARBA" id="ARBA00008857"/>
    </source>
</evidence>
<proteinExistence type="inferred from homology"/>
<organism evidence="6 7">
    <name type="scientific">Curvibacter cyanobacteriorum</name>
    <dbReference type="NCBI Taxonomy" id="3026422"/>
    <lineage>
        <taxon>Bacteria</taxon>
        <taxon>Pseudomonadati</taxon>
        <taxon>Pseudomonadota</taxon>
        <taxon>Betaproteobacteria</taxon>
        <taxon>Burkholderiales</taxon>
        <taxon>Comamonadaceae</taxon>
        <taxon>Curvibacter</taxon>
    </lineage>
</organism>
<comment type="similarity">
    <text evidence="1">Belongs to the 'phage' integrase family.</text>
</comment>
<accession>A0ABT5MUY3</accession>
<dbReference type="InterPro" id="IPR025166">
    <property type="entry name" value="Integrase_DNA_bind_dom"/>
</dbReference>